<evidence type="ECO:0000259" key="3">
    <source>
        <dbReference type="PROSITE" id="PS50157"/>
    </source>
</evidence>
<accession>A0A1X6N011</accession>
<dbReference type="Proteomes" id="UP000194127">
    <property type="component" value="Unassembled WGS sequence"/>
</dbReference>
<protein>
    <recommendedName>
        <fullName evidence="3">C2H2-type domain-containing protein</fullName>
    </recommendedName>
</protein>
<name>A0A1X6N011_9APHY</name>
<evidence type="ECO:0000313" key="4">
    <source>
        <dbReference type="EMBL" id="OSX61945.1"/>
    </source>
</evidence>
<organism evidence="4 5">
    <name type="scientific">Postia placenta MAD-698-R-SB12</name>
    <dbReference type="NCBI Taxonomy" id="670580"/>
    <lineage>
        <taxon>Eukaryota</taxon>
        <taxon>Fungi</taxon>
        <taxon>Dikarya</taxon>
        <taxon>Basidiomycota</taxon>
        <taxon>Agaricomycotina</taxon>
        <taxon>Agaricomycetes</taxon>
        <taxon>Polyporales</taxon>
        <taxon>Adustoporiaceae</taxon>
        <taxon>Rhodonia</taxon>
    </lineage>
</organism>
<feature type="compositionally biased region" description="Basic and acidic residues" evidence="2">
    <location>
        <begin position="437"/>
        <end position="458"/>
    </location>
</feature>
<dbReference type="Gene3D" id="3.30.160.60">
    <property type="entry name" value="Classic Zinc Finger"/>
    <property type="match status" value="1"/>
</dbReference>
<keyword evidence="1" id="KW-0863">Zinc-finger</keyword>
<feature type="compositionally biased region" description="Basic residues" evidence="2">
    <location>
        <begin position="353"/>
        <end position="370"/>
    </location>
</feature>
<dbReference type="PROSITE" id="PS50157">
    <property type="entry name" value="ZINC_FINGER_C2H2_2"/>
    <property type="match status" value="1"/>
</dbReference>
<feature type="compositionally biased region" description="Low complexity" evidence="2">
    <location>
        <begin position="140"/>
        <end position="152"/>
    </location>
</feature>
<dbReference type="AlphaFoldDB" id="A0A1X6N011"/>
<feature type="region of interest" description="Disordered" evidence="2">
    <location>
        <begin position="174"/>
        <end position="325"/>
    </location>
</feature>
<feature type="region of interest" description="Disordered" evidence="2">
    <location>
        <begin position="353"/>
        <end position="375"/>
    </location>
</feature>
<dbReference type="GeneID" id="36330391"/>
<evidence type="ECO:0000256" key="1">
    <source>
        <dbReference type="PROSITE-ProRule" id="PRU00042"/>
    </source>
</evidence>
<feature type="compositionally biased region" description="Polar residues" evidence="2">
    <location>
        <begin position="220"/>
        <end position="229"/>
    </location>
</feature>
<feature type="domain" description="C2H2-type" evidence="3">
    <location>
        <begin position="381"/>
        <end position="416"/>
    </location>
</feature>
<dbReference type="GO" id="GO:0008270">
    <property type="term" value="F:zinc ion binding"/>
    <property type="evidence" value="ECO:0007669"/>
    <property type="project" value="UniProtKB-KW"/>
</dbReference>
<keyword evidence="5" id="KW-1185">Reference proteome</keyword>
<dbReference type="RefSeq" id="XP_024338739.1">
    <property type="nucleotide sequence ID" value="XM_024485442.1"/>
</dbReference>
<gene>
    <name evidence="4" type="ORF">POSPLADRAFT_1142531</name>
</gene>
<evidence type="ECO:0000313" key="5">
    <source>
        <dbReference type="Proteomes" id="UP000194127"/>
    </source>
</evidence>
<sequence>MPAAHDRLDEVMDEPSRWTAELALLTQVTDGHLRLLDDSRAGRNPITPADSAREPIVDLPPFRDMLRHARPTDFWDTATPSTSSNEGNTQYEDNNAVDELATMTGNVGRLHPQYTELGSTSSSSHPAEMEDEHQELHFPQEQQSVRQRVQSAEQNLVRASDYTGVDGAIAEFHQETSRQHEQETGHSIAHREVDATADGPLPAAIDPRVRWTDRSHNNRRAQPTRNCKSANAVVERKERGANTRKGRTVIDAGSSRGTVGRPAPREPAQPSTSRSVEQLGPLPADTPGSSTSTHACAIRQHVQPPRGCKRKAPAGDDAVDGAEGELPRAKRVKAVVAKKPVVVQVKAATAKKPRKKQVKVASAKKPRAKQVKAATAKKSQLFCPHPACKATFGRDGDLRRHHRETRSCPLYTGEYESICTGCRKGFAREYAWRRHIENPGACEKEKARTEKAEREKTKKEKAKKGKHQSE</sequence>
<feature type="region of interest" description="Disordered" evidence="2">
    <location>
        <begin position="437"/>
        <end position="470"/>
    </location>
</feature>
<feature type="compositionally biased region" description="Polar residues" evidence="2">
    <location>
        <begin position="116"/>
        <end position="125"/>
    </location>
</feature>
<dbReference type="InterPro" id="IPR013087">
    <property type="entry name" value="Znf_C2H2_type"/>
</dbReference>
<evidence type="ECO:0000256" key="2">
    <source>
        <dbReference type="SAM" id="MobiDB-lite"/>
    </source>
</evidence>
<keyword evidence="1" id="KW-0862">Zinc</keyword>
<proteinExistence type="predicted"/>
<feature type="compositionally biased region" description="Basic and acidic residues" evidence="2">
    <location>
        <begin position="207"/>
        <end position="216"/>
    </location>
</feature>
<keyword evidence="1" id="KW-0479">Metal-binding</keyword>
<dbReference type="EMBL" id="KZ110597">
    <property type="protein sequence ID" value="OSX61945.1"/>
    <property type="molecule type" value="Genomic_DNA"/>
</dbReference>
<dbReference type="OrthoDB" id="10295189at2759"/>
<reference evidence="4 5" key="1">
    <citation type="submission" date="2017-04" db="EMBL/GenBank/DDBJ databases">
        <title>Genome Sequence of the Model Brown-Rot Fungus Postia placenta SB12.</title>
        <authorList>
            <consortium name="DOE Joint Genome Institute"/>
            <person name="Gaskell J."/>
            <person name="Kersten P."/>
            <person name="Larrondo L.F."/>
            <person name="Canessa P."/>
            <person name="Martinez D."/>
            <person name="Hibbett D."/>
            <person name="Schmoll M."/>
            <person name="Kubicek C.P."/>
            <person name="Martinez A.T."/>
            <person name="Yadav J."/>
            <person name="Master E."/>
            <person name="Magnuson J.K."/>
            <person name="James T."/>
            <person name="Yaver D."/>
            <person name="Berka R."/>
            <person name="Labutti K."/>
            <person name="Lipzen A."/>
            <person name="Aerts A."/>
            <person name="Barry K."/>
            <person name="Henrissat B."/>
            <person name="Blanchette R."/>
            <person name="Grigoriev I."/>
            <person name="Cullen D."/>
        </authorList>
    </citation>
    <scope>NUCLEOTIDE SEQUENCE [LARGE SCALE GENOMIC DNA]</scope>
    <source>
        <strain evidence="4 5">MAD-698-R-SB12</strain>
    </source>
</reference>
<feature type="compositionally biased region" description="Basic residues" evidence="2">
    <location>
        <begin position="459"/>
        <end position="470"/>
    </location>
</feature>
<feature type="compositionally biased region" description="Basic and acidic residues" evidence="2">
    <location>
        <begin position="174"/>
        <end position="194"/>
    </location>
</feature>
<feature type="region of interest" description="Disordered" evidence="2">
    <location>
        <begin position="111"/>
        <end position="152"/>
    </location>
</feature>